<accession>A0A2N3IGB2</accession>
<evidence type="ECO:0000313" key="3">
    <source>
        <dbReference type="Proteomes" id="UP000233387"/>
    </source>
</evidence>
<dbReference type="SUPFAM" id="SSF47781">
    <property type="entry name" value="RuvA domain 2-like"/>
    <property type="match status" value="1"/>
</dbReference>
<feature type="signal peptide" evidence="1">
    <location>
        <begin position="1"/>
        <end position="24"/>
    </location>
</feature>
<dbReference type="AlphaFoldDB" id="A0A2N3IGB2"/>
<organism evidence="2 3">
    <name type="scientific">Raineya orbicola</name>
    <dbReference type="NCBI Taxonomy" id="2016530"/>
    <lineage>
        <taxon>Bacteria</taxon>
        <taxon>Pseudomonadati</taxon>
        <taxon>Bacteroidota</taxon>
        <taxon>Cytophagia</taxon>
        <taxon>Cytophagales</taxon>
        <taxon>Raineyaceae</taxon>
        <taxon>Raineya</taxon>
    </lineage>
</organism>
<feature type="chain" id="PRO_5014859095" evidence="1">
    <location>
        <begin position="25"/>
        <end position="705"/>
    </location>
</feature>
<protein>
    <submittedName>
        <fullName evidence="2">Helix-hairpin-helix motif</fullName>
    </submittedName>
</protein>
<sequence length="705" mass="82082">MQTPNFRQSWIVFLLLLCQSFAFAQSYPRKEIDVRQFIEEIFPVQDQDSETNYEDLYEALYQLYLEPLDLNRATRQELISLFLLNDVQITNLLEHIQKNGKLLSIYELQSVEGFDLPTIYKILPFVEVDVAENADTRSIWSRILEEDNNYLLLRYGLSLQKERGFTAPEGSSVRYLGTRPRLYSRFRTSHTKDFSLGFTLEKDEGEPMMWSPAQRYYGVDFISYHAFFENKGRFKQLVFGDYQLQIGQSILLAAGFNIGKGAETVLGIRRANIGIRPFTSLLEAGYFRGIAATYNLIKNKKGEIDLMPFVSFTRRSGNLLEKDTLDNDDAGSEIFVSSLQETGLHRTQREFDSRGQIGERVLGINTSYKNPSQTLQVGTTFLHTRFSVPLQRNPTTYNQFEFNGQTNWNAGFNYNYVFQNFNFFGEWAISKSGGMGYNAGVLAVLSPQLSFAFQYRNFDKNFHSFFGSALSEGSRNINEQGFYWGVKFQPNKKFALAAYYDRFKFPWLRFRVDAPSEGYEYLLRASYAFTKKISAFAQVRQEVKGQNDPNNATPIDFITDRNRRNYVFNVEYKAEKIIAFRSRLQFSDLRFGGQYSQGYTLMQDVDLSFEKWKIKTRWALFDTDNYDNRQYAYEDDVLYSFSFPAYNGRGVRQYAVLEYKFSKKYTLWFRYARTRLLNVDEIGSGSSEVQGNVLSDFRVQARVKF</sequence>
<keyword evidence="3" id="KW-1185">Reference proteome</keyword>
<comment type="caution">
    <text evidence="2">The sequence shown here is derived from an EMBL/GenBank/DDBJ whole genome shotgun (WGS) entry which is preliminary data.</text>
</comment>
<dbReference type="Proteomes" id="UP000233387">
    <property type="component" value="Unassembled WGS sequence"/>
</dbReference>
<dbReference type="EMBL" id="NKXO01000020">
    <property type="protein sequence ID" value="PKQ69298.1"/>
    <property type="molecule type" value="Genomic_DNA"/>
</dbReference>
<dbReference type="RefSeq" id="WP_101358721.1">
    <property type="nucleotide sequence ID" value="NZ_NKXO01000020.1"/>
</dbReference>
<gene>
    <name evidence="2" type="ORF">Rain11_1451</name>
</gene>
<keyword evidence="1" id="KW-0732">Signal</keyword>
<reference evidence="2 3" key="1">
    <citation type="submission" date="2017-06" db="EMBL/GenBank/DDBJ databases">
        <title>Raineya orbicola gen. nov., sp. nov. a slightly thermophilic bacterium of the phylum Bacteroidetes and the description of Raineyaceae fam. nov.</title>
        <authorList>
            <person name="Albuquerque L."/>
            <person name="Polonia A.R.M."/>
            <person name="Barroso C."/>
            <person name="Froufe H.J.C."/>
            <person name="Lage O."/>
            <person name="Lobo-Da-Cunha A."/>
            <person name="Egas C."/>
            <person name="Da Costa M.S."/>
        </authorList>
    </citation>
    <scope>NUCLEOTIDE SEQUENCE [LARGE SCALE GENOMIC DNA]</scope>
    <source>
        <strain evidence="2 3">SPSPC-11</strain>
    </source>
</reference>
<dbReference type="InterPro" id="IPR010994">
    <property type="entry name" value="RuvA_2-like"/>
</dbReference>
<dbReference type="OrthoDB" id="9766750at2"/>
<name>A0A2N3IGB2_9BACT</name>
<evidence type="ECO:0000313" key="2">
    <source>
        <dbReference type="EMBL" id="PKQ69298.1"/>
    </source>
</evidence>
<evidence type="ECO:0000256" key="1">
    <source>
        <dbReference type="SAM" id="SignalP"/>
    </source>
</evidence>
<proteinExistence type="predicted"/>
<dbReference type="SUPFAM" id="SSF56935">
    <property type="entry name" value="Porins"/>
    <property type="match status" value="1"/>
</dbReference>